<feature type="transmembrane region" description="Helical" evidence="4">
    <location>
        <begin position="511"/>
        <end position="538"/>
    </location>
</feature>
<feature type="region of interest" description="Disordered" evidence="3">
    <location>
        <begin position="1"/>
        <end position="55"/>
    </location>
</feature>
<comment type="similarity">
    <text evidence="2">Belongs to the major facilitator superfamily. Monocarboxylate porter (TC 2.A.1.13) family.</text>
</comment>
<evidence type="ECO:0000259" key="5">
    <source>
        <dbReference type="PROSITE" id="PS50850"/>
    </source>
</evidence>
<dbReference type="GO" id="GO:0016020">
    <property type="term" value="C:membrane"/>
    <property type="evidence" value="ECO:0007669"/>
    <property type="project" value="UniProtKB-SubCell"/>
</dbReference>
<proteinExistence type="inferred from homology"/>
<dbReference type="Pfam" id="PF07690">
    <property type="entry name" value="MFS_1"/>
    <property type="match status" value="1"/>
</dbReference>
<dbReference type="InterPro" id="IPR020846">
    <property type="entry name" value="MFS_dom"/>
</dbReference>
<feature type="transmembrane region" description="Helical" evidence="4">
    <location>
        <begin position="332"/>
        <end position="352"/>
    </location>
</feature>
<dbReference type="SUPFAM" id="SSF103473">
    <property type="entry name" value="MFS general substrate transporter"/>
    <property type="match status" value="1"/>
</dbReference>
<evidence type="ECO:0000313" key="6">
    <source>
        <dbReference type="EMBL" id="SGY30242.1"/>
    </source>
</evidence>
<gene>
    <name evidence="6" type="primary">BQ5605_C002g01133</name>
    <name evidence="6" type="ORF">BQ5605_C002G01133</name>
</gene>
<feature type="transmembrane region" description="Helical" evidence="4">
    <location>
        <begin position="269"/>
        <end position="291"/>
    </location>
</feature>
<feature type="transmembrane region" description="Helical" evidence="4">
    <location>
        <begin position="179"/>
        <end position="201"/>
    </location>
</feature>
<reference evidence="6 7" key="1">
    <citation type="submission" date="2016-11" db="EMBL/GenBank/DDBJ databases">
        <authorList>
            <person name="Jaros S."/>
            <person name="Januszkiewicz K."/>
            <person name="Wedrychowicz H."/>
        </authorList>
    </citation>
    <scope>NUCLEOTIDE SEQUENCE [LARGE SCALE GENOMIC DNA]</scope>
</reference>
<keyword evidence="4" id="KW-0472">Membrane</keyword>
<feature type="compositionally biased region" description="Polar residues" evidence="3">
    <location>
        <begin position="1"/>
        <end position="12"/>
    </location>
</feature>
<evidence type="ECO:0000313" key="7">
    <source>
        <dbReference type="Proteomes" id="UP000249464"/>
    </source>
</evidence>
<sequence length="581" mass="61722">MSYLDTANSSKETLPLDTPNGREGNGHALRSTPTLPRDALAKANSDTPALGKDSDQLQHIPAGVVGLMGIPAVQANATGPALTSANSRSNASSTMTAQLTPTATVTSTMTMSYPPVSRSERLLTQLPPPDRGPQAYIFLVCAFFVEVVVWGIPGAFGVFLEYYTTHGIGKHKAPANHTLLPWVGTLCQGLMSLFGGCCALGRRVSETDCNYGMYPPGPPLAWILNPRPHLRIPFIWAGIAVLSASLLASSFSFKMLISPHNVHQTWHLLLSQGIGFSIGGAMVFFPAMAFLNEWFVKRRGMAAGVTYVGTAFGGVCFPFFIAALLARFGDAITLQALACASGVLLGACMPWLKPRLPIPTKRDLRSERDHDTEKRQDDMKRVWKNKGWSMFMISNFMQALAFTITTLFLPSYAASIGLSPSAGSASLAALNAASIFSRIGVGILSDIKPPHLIASVIMAVSAVSVFLLWGLASTSLAPLLIFSLVFGFACGPWTCLYVAMIKEVASDDLPLSVTLFSFAAFGRGVGTIVTAFLSSLLLARPMKGAEAWTAFGVADGKFGSVVMFTGAILVVAAATEGIALL</sequence>
<evidence type="ECO:0000256" key="1">
    <source>
        <dbReference type="ARBA" id="ARBA00004141"/>
    </source>
</evidence>
<dbReference type="InterPro" id="IPR036259">
    <property type="entry name" value="MFS_trans_sf"/>
</dbReference>
<dbReference type="AlphaFoldDB" id="A0A2X0LXX9"/>
<keyword evidence="4" id="KW-0812">Transmembrane</keyword>
<dbReference type="EMBL" id="FQNC01000041">
    <property type="protein sequence ID" value="SGY30242.1"/>
    <property type="molecule type" value="Genomic_DNA"/>
</dbReference>
<comment type="subcellular location">
    <subcellularLocation>
        <location evidence="1">Membrane</location>
        <topology evidence="1">Multi-pass membrane protein</topology>
    </subcellularLocation>
</comment>
<dbReference type="PANTHER" id="PTHR11360">
    <property type="entry name" value="MONOCARBOXYLATE TRANSPORTER"/>
    <property type="match status" value="1"/>
</dbReference>
<dbReference type="Proteomes" id="UP000249464">
    <property type="component" value="Unassembled WGS sequence"/>
</dbReference>
<feature type="transmembrane region" description="Helical" evidence="4">
    <location>
        <begin position="303"/>
        <end position="326"/>
    </location>
</feature>
<evidence type="ECO:0000256" key="3">
    <source>
        <dbReference type="SAM" id="MobiDB-lite"/>
    </source>
</evidence>
<protein>
    <submittedName>
        <fullName evidence="6">BQ5605_C002g01133 protein</fullName>
    </submittedName>
</protein>
<dbReference type="PROSITE" id="PS50850">
    <property type="entry name" value="MFS"/>
    <property type="match status" value="1"/>
</dbReference>
<dbReference type="Gene3D" id="1.20.1250.20">
    <property type="entry name" value="MFS general substrate transporter like domains"/>
    <property type="match status" value="1"/>
</dbReference>
<evidence type="ECO:0000256" key="4">
    <source>
        <dbReference type="SAM" id="Phobius"/>
    </source>
</evidence>
<feature type="transmembrane region" description="Helical" evidence="4">
    <location>
        <begin position="478"/>
        <end position="499"/>
    </location>
</feature>
<keyword evidence="7" id="KW-1185">Reference proteome</keyword>
<feature type="transmembrane region" description="Helical" evidence="4">
    <location>
        <begin position="558"/>
        <end position="580"/>
    </location>
</feature>
<organism evidence="6 7">
    <name type="scientific">Microbotryum silenes-dioicae</name>
    <dbReference type="NCBI Taxonomy" id="796604"/>
    <lineage>
        <taxon>Eukaryota</taxon>
        <taxon>Fungi</taxon>
        <taxon>Dikarya</taxon>
        <taxon>Basidiomycota</taxon>
        <taxon>Pucciniomycotina</taxon>
        <taxon>Microbotryomycetes</taxon>
        <taxon>Microbotryales</taxon>
        <taxon>Microbotryaceae</taxon>
        <taxon>Microbotryum</taxon>
    </lineage>
</organism>
<feature type="transmembrane region" description="Helical" evidence="4">
    <location>
        <begin position="452"/>
        <end position="472"/>
    </location>
</feature>
<evidence type="ECO:0000256" key="2">
    <source>
        <dbReference type="ARBA" id="ARBA00006727"/>
    </source>
</evidence>
<feature type="transmembrane region" description="Helical" evidence="4">
    <location>
        <begin position="388"/>
        <end position="413"/>
    </location>
</feature>
<feature type="transmembrane region" description="Helical" evidence="4">
    <location>
        <begin position="135"/>
        <end position="159"/>
    </location>
</feature>
<accession>A0A2X0LXX9</accession>
<feature type="domain" description="Major facilitator superfamily (MFS) profile" evidence="5">
    <location>
        <begin position="387"/>
        <end position="581"/>
    </location>
</feature>
<dbReference type="PANTHER" id="PTHR11360:SF287">
    <property type="entry name" value="MFS MONOCARBOXYLATE TRANSPORTER"/>
    <property type="match status" value="1"/>
</dbReference>
<keyword evidence="4" id="KW-1133">Transmembrane helix</keyword>
<dbReference type="InterPro" id="IPR050327">
    <property type="entry name" value="Proton-linked_MCT"/>
</dbReference>
<feature type="transmembrane region" description="Helical" evidence="4">
    <location>
        <begin position="234"/>
        <end position="257"/>
    </location>
</feature>
<dbReference type="InterPro" id="IPR011701">
    <property type="entry name" value="MFS"/>
</dbReference>
<name>A0A2X0LXX9_9BASI</name>
<dbReference type="GO" id="GO:0022857">
    <property type="term" value="F:transmembrane transporter activity"/>
    <property type="evidence" value="ECO:0007669"/>
    <property type="project" value="InterPro"/>
</dbReference>